<evidence type="ECO:0000313" key="10">
    <source>
        <dbReference type="Proteomes" id="UP001491088"/>
    </source>
</evidence>
<keyword evidence="6" id="KW-0813">Transport</keyword>
<dbReference type="Proteomes" id="UP001491088">
    <property type="component" value="Chromosome"/>
</dbReference>
<name>A0ABZ2TQU9_9FLAO</name>
<organism evidence="9 10">
    <name type="scientific">Polaribacter marinaquae</name>
    <dbReference type="NCBI Taxonomy" id="1642819"/>
    <lineage>
        <taxon>Bacteria</taxon>
        <taxon>Pseudomonadati</taxon>
        <taxon>Bacteroidota</taxon>
        <taxon>Flavobacteriia</taxon>
        <taxon>Flavobacteriales</taxon>
        <taxon>Flavobacteriaceae</taxon>
    </lineage>
</organism>
<dbReference type="Pfam" id="PF01618">
    <property type="entry name" value="MotA_ExbB"/>
    <property type="match status" value="1"/>
</dbReference>
<feature type="transmembrane region" description="Helical" evidence="7">
    <location>
        <begin position="15"/>
        <end position="36"/>
    </location>
</feature>
<evidence type="ECO:0000256" key="4">
    <source>
        <dbReference type="ARBA" id="ARBA00022989"/>
    </source>
</evidence>
<protein>
    <submittedName>
        <fullName evidence="9">MotA/TolQ/ExbB proton channel family protein</fullName>
    </submittedName>
</protein>
<dbReference type="RefSeq" id="WP_340932615.1">
    <property type="nucleotide sequence ID" value="NZ_CP150496.1"/>
</dbReference>
<feature type="transmembrane region" description="Helical" evidence="7">
    <location>
        <begin position="93"/>
        <end position="115"/>
    </location>
</feature>
<accession>A0ABZ2TQU9</accession>
<evidence type="ECO:0000256" key="7">
    <source>
        <dbReference type="SAM" id="Phobius"/>
    </source>
</evidence>
<feature type="domain" description="MotA/TolQ/ExbB proton channel" evidence="8">
    <location>
        <begin position="39"/>
        <end position="102"/>
    </location>
</feature>
<proteinExistence type="inferred from homology"/>
<gene>
    <name evidence="9" type="ORF">WG950_11840</name>
</gene>
<feature type="transmembrane region" description="Helical" evidence="7">
    <location>
        <begin position="48"/>
        <end position="73"/>
    </location>
</feature>
<evidence type="ECO:0000313" key="9">
    <source>
        <dbReference type="EMBL" id="WYW55218.1"/>
    </source>
</evidence>
<keyword evidence="3 7" id="KW-0812">Transmembrane</keyword>
<evidence type="ECO:0000256" key="2">
    <source>
        <dbReference type="ARBA" id="ARBA00022475"/>
    </source>
</evidence>
<dbReference type="InterPro" id="IPR002898">
    <property type="entry name" value="MotA_ExbB_proton_chnl"/>
</dbReference>
<evidence type="ECO:0000256" key="1">
    <source>
        <dbReference type="ARBA" id="ARBA00004651"/>
    </source>
</evidence>
<keyword evidence="5 7" id="KW-0472">Membrane</keyword>
<comment type="similarity">
    <text evidence="6">Belongs to the exbB/tolQ family.</text>
</comment>
<dbReference type="EMBL" id="CP150496">
    <property type="protein sequence ID" value="WYW55218.1"/>
    <property type="molecule type" value="Genomic_DNA"/>
</dbReference>
<reference evidence="9 10" key="1">
    <citation type="submission" date="2024-03" db="EMBL/GenBank/DDBJ databases">
        <authorList>
            <person name="Cao K."/>
        </authorList>
    </citation>
    <scope>NUCLEOTIDE SEQUENCE [LARGE SCALE GENOMIC DNA]</scope>
    <source>
        <strain evidence="9 10">MCCC 1K00696</strain>
    </source>
</reference>
<keyword evidence="2" id="KW-1003">Cell membrane</keyword>
<comment type="subcellular location">
    <subcellularLocation>
        <location evidence="1">Cell membrane</location>
        <topology evidence="1">Multi-pass membrane protein</topology>
    </subcellularLocation>
    <subcellularLocation>
        <location evidence="6">Membrane</location>
        <topology evidence="6">Multi-pass membrane protein</topology>
    </subcellularLocation>
</comment>
<evidence type="ECO:0000256" key="5">
    <source>
        <dbReference type="ARBA" id="ARBA00023136"/>
    </source>
</evidence>
<evidence type="ECO:0000256" key="6">
    <source>
        <dbReference type="RuleBase" id="RU004057"/>
    </source>
</evidence>
<keyword evidence="6" id="KW-0653">Protein transport</keyword>
<keyword evidence="10" id="KW-1185">Reference proteome</keyword>
<sequence>MKLLPMNLLNDGGPLFMYTILITLIICVLLTIIVLLKGDKNDKGLKLIKSISLFALVWGFLGMMLGLMGAFQALSISSGFSTKILAGGLKICLYSPIFGSLTFLIARLGIIGIIIKEK</sequence>
<keyword evidence="4 7" id="KW-1133">Transmembrane helix</keyword>
<evidence type="ECO:0000256" key="3">
    <source>
        <dbReference type="ARBA" id="ARBA00022692"/>
    </source>
</evidence>
<evidence type="ECO:0000259" key="8">
    <source>
        <dbReference type="Pfam" id="PF01618"/>
    </source>
</evidence>